<dbReference type="Pfam" id="PF00027">
    <property type="entry name" value="cNMP_binding"/>
    <property type="match status" value="1"/>
</dbReference>
<gene>
    <name evidence="7" type="ORF">QJS35_20140</name>
</gene>
<dbReference type="RefSeq" id="WP_232187078.1">
    <property type="nucleotide sequence ID" value="NZ_JAIOAP010000011.1"/>
</dbReference>
<dbReference type="Gene3D" id="2.60.120.10">
    <property type="entry name" value="Jelly Rolls"/>
    <property type="match status" value="1"/>
</dbReference>
<comment type="caution">
    <text evidence="7">The sequence shown here is derived from an EMBL/GenBank/DDBJ whole genome shotgun (WGS) entry which is preliminary data.</text>
</comment>
<dbReference type="CDD" id="cd00038">
    <property type="entry name" value="CAP_ED"/>
    <property type="match status" value="1"/>
</dbReference>
<evidence type="ECO:0000259" key="6">
    <source>
        <dbReference type="PROSITE" id="PS51063"/>
    </source>
</evidence>
<organism evidence="7 8">
    <name type="scientific">Cohnella silvisoli</name>
    <dbReference type="NCBI Taxonomy" id="2873699"/>
    <lineage>
        <taxon>Bacteria</taxon>
        <taxon>Bacillati</taxon>
        <taxon>Bacillota</taxon>
        <taxon>Bacilli</taxon>
        <taxon>Bacillales</taxon>
        <taxon>Paenibacillaceae</taxon>
        <taxon>Cohnella</taxon>
    </lineage>
</organism>
<sequence>MKELTKEGVLMDMGRLTSISFFGDFSMTDIQQASLYMSERTFNRNSFVFMEGEVGDELYIVLSGTVEINRFENGRKSVLTTLKEGDFFGEMSLFDDREVRSANAEVLDTAVLAAIERRKLQCLLETNPGVTYKLLTVLIKRLRRANDRIHDITFLNVRARIYKQLLRLAEEYGIKLNQTIMINLRLTHQQIADMVGCTREMVSKVLNELQEEHVIMINKKRIIVKNQIMLSDKVISF</sequence>
<dbReference type="PROSITE" id="PS51063">
    <property type="entry name" value="HTH_CRP_2"/>
    <property type="match status" value="1"/>
</dbReference>
<dbReference type="InterPro" id="IPR036390">
    <property type="entry name" value="WH_DNA-bd_sf"/>
</dbReference>
<evidence type="ECO:0000256" key="1">
    <source>
        <dbReference type="ARBA" id="ARBA00023015"/>
    </source>
</evidence>
<dbReference type="EMBL" id="JASKHM010000012">
    <property type="protein sequence ID" value="MEQ4484698.1"/>
    <property type="molecule type" value="Genomic_DNA"/>
</dbReference>
<accession>A0ABV1KXC3</accession>
<proteinExistence type="predicted"/>
<dbReference type="InterPro" id="IPR012318">
    <property type="entry name" value="HTH_CRP"/>
</dbReference>
<dbReference type="PROSITE" id="PS50042">
    <property type="entry name" value="CNMP_BINDING_3"/>
    <property type="match status" value="1"/>
</dbReference>
<dbReference type="PANTHER" id="PTHR24567:SF74">
    <property type="entry name" value="HTH-TYPE TRANSCRIPTIONAL REGULATOR ARCR"/>
    <property type="match status" value="1"/>
</dbReference>
<keyword evidence="8" id="KW-1185">Reference proteome</keyword>
<dbReference type="InterPro" id="IPR036388">
    <property type="entry name" value="WH-like_DNA-bd_sf"/>
</dbReference>
<evidence type="ECO:0000313" key="8">
    <source>
        <dbReference type="Proteomes" id="UP001493487"/>
    </source>
</evidence>
<name>A0ABV1KXC3_9BACL</name>
<dbReference type="Pfam" id="PF13545">
    <property type="entry name" value="HTH_Crp_2"/>
    <property type="match status" value="1"/>
</dbReference>
<dbReference type="SUPFAM" id="SSF46785">
    <property type="entry name" value="Winged helix' DNA-binding domain"/>
    <property type="match status" value="1"/>
</dbReference>
<dbReference type="SUPFAM" id="SSF51206">
    <property type="entry name" value="cAMP-binding domain-like"/>
    <property type="match status" value="1"/>
</dbReference>
<dbReference type="PROSITE" id="PS00889">
    <property type="entry name" value="CNMP_BINDING_2"/>
    <property type="match status" value="1"/>
</dbReference>
<evidence type="ECO:0000313" key="7">
    <source>
        <dbReference type="EMBL" id="MEQ4484698.1"/>
    </source>
</evidence>
<keyword evidence="3" id="KW-0010">Activator</keyword>
<dbReference type="InterPro" id="IPR018488">
    <property type="entry name" value="cNMP-bd_CS"/>
</dbReference>
<dbReference type="InterPro" id="IPR000595">
    <property type="entry name" value="cNMP-bd_dom"/>
</dbReference>
<evidence type="ECO:0000256" key="4">
    <source>
        <dbReference type="ARBA" id="ARBA00023163"/>
    </source>
</evidence>
<evidence type="ECO:0000259" key="5">
    <source>
        <dbReference type="PROSITE" id="PS50042"/>
    </source>
</evidence>
<dbReference type="Gene3D" id="1.10.10.10">
    <property type="entry name" value="Winged helix-like DNA-binding domain superfamily/Winged helix DNA-binding domain"/>
    <property type="match status" value="1"/>
</dbReference>
<dbReference type="InterPro" id="IPR050397">
    <property type="entry name" value="Env_Response_Regulators"/>
</dbReference>
<dbReference type="InterPro" id="IPR014710">
    <property type="entry name" value="RmlC-like_jellyroll"/>
</dbReference>
<dbReference type="SMART" id="SM00100">
    <property type="entry name" value="cNMP"/>
    <property type="match status" value="1"/>
</dbReference>
<feature type="domain" description="HTH crp-type" evidence="6">
    <location>
        <begin position="155"/>
        <end position="228"/>
    </location>
</feature>
<dbReference type="PRINTS" id="PR00034">
    <property type="entry name" value="HTHCRP"/>
</dbReference>
<dbReference type="SMART" id="SM00419">
    <property type="entry name" value="HTH_CRP"/>
    <property type="match status" value="1"/>
</dbReference>
<keyword evidence="2" id="KW-0238">DNA-binding</keyword>
<evidence type="ECO:0000256" key="3">
    <source>
        <dbReference type="ARBA" id="ARBA00023159"/>
    </source>
</evidence>
<protein>
    <submittedName>
        <fullName evidence="7">Crp/Fnr family transcriptional regulator</fullName>
    </submittedName>
</protein>
<dbReference type="PANTHER" id="PTHR24567">
    <property type="entry name" value="CRP FAMILY TRANSCRIPTIONAL REGULATORY PROTEIN"/>
    <property type="match status" value="1"/>
</dbReference>
<dbReference type="Proteomes" id="UP001493487">
    <property type="component" value="Unassembled WGS sequence"/>
</dbReference>
<reference evidence="7 8" key="1">
    <citation type="journal article" date="2023" name="Genome Announc.">
        <title>Pan-Genome Analyses of the Genus Cohnella and Proposal of the Novel Species Cohnella silvisoli sp. nov., Isolated from Forest Soil.</title>
        <authorList>
            <person name="Wang C."/>
            <person name="Mao L."/>
            <person name="Bao G."/>
            <person name="Zhu H."/>
        </authorList>
    </citation>
    <scope>NUCLEOTIDE SEQUENCE [LARGE SCALE GENOMIC DNA]</scope>
    <source>
        <strain evidence="7 8">NL03-T5-1</strain>
    </source>
</reference>
<feature type="domain" description="Cyclic nucleotide-binding" evidence="5">
    <location>
        <begin position="21"/>
        <end position="141"/>
    </location>
</feature>
<keyword evidence="1" id="KW-0805">Transcription regulation</keyword>
<keyword evidence="4" id="KW-0804">Transcription</keyword>
<evidence type="ECO:0000256" key="2">
    <source>
        <dbReference type="ARBA" id="ARBA00023125"/>
    </source>
</evidence>
<dbReference type="InterPro" id="IPR018490">
    <property type="entry name" value="cNMP-bd_dom_sf"/>
</dbReference>